<sequence>MRAANREGREKSPDIDKDVDGTELDKTVQRELQYLDERNRPWVAKHLVMAARYIDVDPALALSHAQAASRRGGRVGLVREAVGLTAYAAGDFHEALRELRTFRRISGVDDHLAIMADCERALGRPEKAMETVNSPEAQALTGAAAVEVAIVKAGLFLDAEDADSAVKALEIKGLDRNRAFSFSPRLFEAYADALEAAGRDEESADWRSRIAVAERALGLDLGEEPEIVDLGASDEDDEDGVDLQGQGDADLPAASVAAGFGAPEANVDAEDGVRELAPAGEDEDGDLLPEGFADPLTDTYGEGEELDDDEDALTGGDHDDEDSAEEGFSPDVLDAGDERK</sequence>
<reference evidence="2 3" key="1">
    <citation type="submission" date="2018-07" db="EMBL/GenBank/DDBJ databases">
        <title>Arthrobacter sp. nov., isolated from raw cow's milk with high bacterial count.</title>
        <authorList>
            <person name="Hahne J."/>
            <person name="Isele D."/>
            <person name="Lipski A."/>
        </authorList>
    </citation>
    <scope>NUCLEOTIDE SEQUENCE [LARGE SCALE GENOMIC DNA]</scope>
    <source>
        <strain evidence="2 3">JZ R-35</strain>
    </source>
</reference>
<feature type="compositionally biased region" description="Acidic residues" evidence="1">
    <location>
        <begin position="301"/>
        <end position="325"/>
    </location>
</feature>
<proteinExistence type="predicted"/>
<protein>
    <recommendedName>
        <fullName evidence="4">Replicase polyprotein 1ab</fullName>
    </recommendedName>
</protein>
<evidence type="ECO:0000313" key="2">
    <source>
        <dbReference type="EMBL" id="RII42825.1"/>
    </source>
</evidence>
<name>A0A399JB77_9MICC</name>
<evidence type="ECO:0008006" key="4">
    <source>
        <dbReference type="Google" id="ProtNLM"/>
    </source>
</evidence>
<evidence type="ECO:0000313" key="3">
    <source>
        <dbReference type="Proteomes" id="UP000265419"/>
    </source>
</evidence>
<dbReference type="Proteomes" id="UP000265419">
    <property type="component" value="Unassembled WGS sequence"/>
</dbReference>
<comment type="caution">
    <text evidence="2">The sequence shown here is derived from an EMBL/GenBank/DDBJ whole genome shotgun (WGS) entry which is preliminary data.</text>
</comment>
<keyword evidence="3" id="KW-1185">Reference proteome</keyword>
<accession>A0A399JB77</accession>
<gene>
    <name evidence="2" type="ORF">DWB68_05710</name>
</gene>
<feature type="region of interest" description="Disordered" evidence="1">
    <location>
        <begin position="263"/>
        <end position="340"/>
    </location>
</feature>
<dbReference type="AlphaFoldDB" id="A0A399JB77"/>
<feature type="region of interest" description="Disordered" evidence="1">
    <location>
        <begin position="1"/>
        <end position="21"/>
    </location>
</feature>
<evidence type="ECO:0000256" key="1">
    <source>
        <dbReference type="SAM" id="MobiDB-lite"/>
    </source>
</evidence>
<organism evidence="2 3">
    <name type="scientific">Galactobacter valiniphilus</name>
    <dbReference type="NCBI Taxonomy" id="2676122"/>
    <lineage>
        <taxon>Bacteria</taxon>
        <taxon>Bacillati</taxon>
        <taxon>Actinomycetota</taxon>
        <taxon>Actinomycetes</taxon>
        <taxon>Micrococcales</taxon>
        <taxon>Micrococcaceae</taxon>
        <taxon>Galactobacter</taxon>
    </lineage>
</organism>
<dbReference type="EMBL" id="QQXK01000008">
    <property type="protein sequence ID" value="RII42825.1"/>
    <property type="molecule type" value="Genomic_DNA"/>
</dbReference>